<dbReference type="EMBL" id="CP036339">
    <property type="protein sequence ID" value="QDT75813.1"/>
    <property type="molecule type" value="Genomic_DNA"/>
</dbReference>
<dbReference type="Proteomes" id="UP000317909">
    <property type="component" value="Chromosome"/>
</dbReference>
<evidence type="ECO:0008006" key="4">
    <source>
        <dbReference type="Google" id="ProtNLM"/>
    </source>
</evidence>
<evidence type="ECO:0000256" key="1">
    <source>
        <dbReference type="SAM" id="SignalP"/>
    </source>
</evidence>
<accession>A0A517U5D1</accession>
<keyword evidence="3" id="KW-1185">Reference proteome</keyword>
<dbReference type="KEGG" id="llh:I41_50560"/>
<dbReference type="AlphaFoldDB" id="A0A517U5D1"/>
<name>A0A517U5D1_9BACT</name>
<protein>
    <recommendedName>
        <fullName evidence="4">PEP-CTERM protein-sorting domain-containing protein</fullName>
    </recommendedName>
</protein>
<dbReference type="GO" id="GO:0008237">
    <property type="term" value="F:metallopeptidase activity"/>
    <property type="evidence" value="ECO:0007669"/>
    <property type="project" value="InterPro"/>
</dbReference>
<proteinExistence type="predicted"/>
<evidence type="ECO:0000313" key="3">
    <source>
        <dbReference type="Proteomes" id="UP000317909"/>
    </source>
</evidence>
<feature type="chain" id="PRO_5022182147" description="PEP-CTERM protein-sorting domain-containing protein" evidence="1">
    <location>
        <begin position="28"/>
        <end position="348"/>
    </location>
</feature>
<evidence type="ECO:0000313" key="2">
    <source>
        <dbReference type="EMBL" id="QDT75813.1"/>
    </source>
</evidence>
<organism evidence="2 3">
    <name type="scientific">Lacipirellula limnantheis</name>
    <dbReference type="NCBI Taxonomy" id="2528024"/>
    <lineage>
        <taxon>Bacteria</taxon>
        <taxon>Pseudomonadati</taxon>
        <taxon>Planctomycetota</taxon>
        <taxon>Planctomycetia</taxon>
        <taxon>Pirellulales</taxon>
        <taxon>Lacipirellulaceae</taxon>
        <taxon>Lacipirellula</taxon>
    </lineage>
</organism>
<reference evidence="2 3" key="1">
    <citation type="submission" date="2019-02" db="EMBL/GenBank/DDBJ databases">
        <title>Deep-cultivation of Planctomycetes and their phenomic and genomic characterization uncovers novel biology.</title>
        <authorList>
            <person name="Wiegand S."/>
            <person name="Jogler M."/>
            <person name="Boedeker C."/>
            <person name="Pinto D."/>
            <person name="Vollmers J."/>
            <person name="Rivas-Marin E."/>
            <person name="Kohn T."/>
            <person name="Peeters S.H."/>
            <person name="Heuer A."/>
            <person name="Rast P."/>
            <person name="Oberbeckmann S."/>
            <person name="Bunk B."/>
            <person name="Jeske O."/>
            <person name="Meyerdierks A."/>
            <person name="Storesund J.E."/>
            <person name="Kallscheuer N."/>
            <person name="Luecker S."/>
            <person name="Lage O.M."/>
            <person name="Pohl T."/>
            <person name="Merkel B.J."/>
            <person name="Hornburger P."/>
            <person name="Mueller R.-W."/>
            <person name="Bruemmer F."/>
            <person name="Labrenz M."/>
            <person name="Spormann A.M."/>
            <person name="Op den Camp H."/>
            <person name="Overmann J."/>
            <person name="Amann R."/>
            <person name="Jetten M.S.M."/>
            <person name="Mascher T."/>
            <person name="Medema M.H."/>
            <person name="Devos D.P."/>
            <person name="Kaster A.-K."/>
            <person name="Ovreas L."/>
            <person name="Rohde M."/>
            <person name="Galperin M.Y."/>
            <person name="Jogler C."/>
        </authorList>
    </citation>
    <scope>NUCLEOTIDE SEQUENCE [LARGE SCALE GENOMIC DNA]</scope>
    <source>
        <strain evidence="2 3">I41</strain>
    </source>
</reference>
<dbReference type="Gene3D" id="3.40.390.10">
    <property type="entry name" value="Collagenase (Catalytic Domain)"/>
    <property type="match status" value="1"/>
</dbReference>
<dbReference type="SUPFAM" id="SSF55486">
    <property type="entry name" value="Metalloproteases ('zincins'), catalytic domain"/>
    <property type="match status" value="1"/>
</dbReference>
<feature type="signal peptide" evidence="1">
    <location>
        <begin position="1"/>
        <end position="27"/>
    </location>
</feature>
<sequence precursor="true">MPRSPISLIRLAIGALFVAACSPSARALTIIDHFVAAGEELAGIGLAGDAPQQFNGAGSLPSVFRAAANHWERAIRDDFTVTVNYGWFATAPITPIAFHQGVAEAGTPERQIEGSIAFSNDGLLPFYLDPSPADNFEFGPLVVAQSDFGAGPINILRELAPVDAAAVGSIDLLSTAIHELGHALGLVGWPFYNDEIADGAINVVIAGFEGTTIPVMGTHLTVNGPAMSGFARPLGSRRLITDLDVLAVSQVSQFSQFLTPPGSDFNGDWQVDSSDLVNWIAALDGGTKADANLDGASDGADFMLWQQQFGWTAPKTSTTVPEPALLGVVIGLAPLGYACRERRTRWPK</sequence>
<dbReference type="InterPro" id="IPR024079">
    <property type="entry name" value="MetalloPept_cat_dom_sf"/>
</dbReference>
<dbReference type="PROSITE" id="PS51257">
    <property type="entry name" value="PROKAR_LIPOPROTEIN"/>
    <property type="match status" value="1"/>
</dbReference>
<keyword evidence="1" id="KW-0732">Signal</keyword>
<gene>
    <name evidence="2" type="ORF">I41_50560</name>
</gene>
<dbReference type="OrthoDB" id="269504at2"/>
<dbReference type="RefSeq" id="WP_145435590.1">
    <property type="nucleotide sequence ID" value="NZ_CP036339.1"/>
</dbReference>